<evidence type="ECO:0000313" key="4">
    <source>
        <dbReference type="Proteomes" id="UP001472677"/>
    </source>
</evidence>
<organism evidence="3 4">
    <name type="scientific">Hibiscus sabdariffa</name>
    <name type="common">roselle</name>
    <dbReference type="NCBI Taxonomy" id="183260"/>
    <lineage>
        <taxon>Eukaryota</taxon>
        <taxon>Viridiplantae</taxon>
        <taxon>Streptophyta</taxon>
        <taxon>Embryophyta</taxon>
        <taxon>Tracheophyta</taxon>
        <taxon>Spermatophyta</taxon>
        <taxon>Magnoliopsida</taxon>
        <taxon>eudicotyledons</taxon>
        <taxon>Gunneridae</taxon>
        <taxon>Pentapetalae</taxon>
        <taxon>rosids</taxon>
        <taxon>malvids</taxon>
        <taxon>Malvales</taxon>
        <taxon>Malvaceae</taxon>
        <taxon>Malvoideae</taxon>
        <taxon>Hibiscus</taxon>
    </lineage>
</organism>
<dbReference type="PANTHER" id="PTHR11247:SF8">
    <property type="entry name" value="PALMITOYL-PROTEIN THIOESTERASE 1"/>
    <property type="match status" value="1"/>
</dbReference>
<sequence length="365" mass="40790">MAFPSKSLTFISFLVFITITPFSHSIPFIVIHGIGDQCANRGVKRFTELLTNFSGSNGYCLEVGDGTWDSWFMPLEEQTNAVCNKVKQMKELSNGYNIVGLSQGNLIARGVIEFCDGAPQVKNFISLAGPHAGTASVPLCGSGFLCLIADKLIKSEIYSDYIQAHLAPSGYLKLPNAILHYLEKCRFLPKLNNELPDRRNSTYKERFTRLQNLVLIMFEHDTVLIPKETSWFGFYPDGAFEPVIRPQDTKLYTEDWIGLKTLDDAGKVHYINVSGGHLGISNQDMKKHVVPFLNDRASMADSIQSSYVEVHGPHRKAAVNHKRKQAMPLLPEKASSELILDGSSSYRWPPSVRSFIEELLGLTED</sequence>
<accession>A0ABR2BEN8</accession>
<gene>
    <name evidence="3" type="ORF">V6N12_038346</name>
</gene>
<keyword evidence="4" id="KW-1185">Reference proteome</keyword>
<name>A0ABR2BEN8_9ROSI</name>
<feature type="signal peptide" evidence="2">
    <location>
        <begin position="1"/>
        <end position="25"/>
    </location>
</feature>
<evidence type="ECO:0000313" key="3">
    <source>
        <dbReference type="EMBL" id="KAK8505607.1"/>
    </source>
</evidence>
<evidence type="ECO:0008006" key="5">
    <source>
        <dbReference type="Google" id="ProtNLM"/>
    </source>
</evidence>
<comment type="caution">
    <text evidence="3">The sequence shown here is derived from an EMBL/GenBank/DDBJ whole genome shotgun (WGS) entry which is preliminary data.</text>
</comment>
<proteinExistence type="predicted"/>
<feature type="chain" id="PRO_5046734358" description="Palmitoyl-protein thioesterase 1-like" evidence="2">
    <location>
        <begin position="26"/>
        <end position="365"/>
    </location>
</feature>
<evidence type="ECO:0000256" key="1">
    <source>
        <dbReference type="ARBA" id="ARBA00022801"/>
    </source>
</evidence>
<dbReference type="EMBL" id="JBBPBM010000125">
    <property type="protein sequence ID" value="KAK8505607.1"/>
    <property type="molecule type" value="Genomic_DNA"/>
</dbReference>
<keyword evidence="1" id="KW-0378">Hydrolase</keyword>
<dbReference type="InterPro" id="IPR029058">
    <property type="entry name" value="AB_hydrolase_fold"/>
</dbReference>
<reference evidence="3 4" key="1">
    <citation type="journal article" date="2024" name="G3 (Bethesda)">
        <title>Genome assembly of Hibiscus sabdariffa L. provides insights into metabolisms of medicinal natural products.</title>
        <authorList>
            <person name="Kim T."/>
        </authorList>
    </citation>
    <scope>NUCLEOTIDE SEQUENCE [LARGE SCALE GENOMIC DNA]</scope>
    <source>
        <strain evidence="3">TK-2024</strain>
        <tissue evidence="3">Old leaves</tissue>
    </source>
</reference>
<dbReference type="SUPFAM" id="SSF53474">
    <property type="entry name" value="alpha/beta-Hydrolases"/>
    <property type="match status" value="1"/>
</dbReference>
<dbReference type="PANTHER" id="PTHR11247">
    <property type="entry name" value="PALMITOYL-PROTEIN THIOESTERASE/DOLICHYLDIPHOSPHATASE 1"/>
    <property type="match status" value="1"/>
</dbReference>
<keyword evidence="2" id="KW-0732">Signal</keyword>
<dbReference type="Gene3D" id="3.40.50.1820">
    <property type="entry name" value="alpha/beta hydrolase"/>
    <property type="match status" value="1"/>
</dbReference>
<protein>
    <recommendedName>
        <fullName evidence="5">Palmitoyl-protein thioesterase 1-like</fullName>
    </recommendedName>
</protein>
<dbReference type="Proteomes" id="UP001472677">
    <property type="component" value="Unassembled WGS sequence"/>
</dbReference>
<evidence type="ECO:0000256" key="2">
    <source>
        <dbReference type="SAM" id="SignalP"/>
    </source>
</evidence>
<dbReference type="Pfam" id="PF02089">
    <property type="entry name" value="Palm_thioest"/>
    <property type="match status" value="1"/>
</dbReference>